<keyword evidence="2" id="KW-1185">Reference proteome</keyword>
<gene>
    <name evidence="1" type="ORF">TW77_00980</name>
</gene>
<dbReference type="Pfam" id="PF11066">
    <property type="entry name" value="DUF2867"/>
    <property type="match status" value="1"/>
</dbReference>
<dbReference type="PATRIC" id="fig|43658.5.peg.201"/>
<organism evidence="1 2">
    <name type="scientific">Pseudoalteromonas rubra</name>
    <dbReference type="NCBI Taxonomy" id="43658"/>
    <lineage>
        <taxon>Bacteria</taxon>
        <taxon>Pseudomonadati</taxon>
        <taxon>Pseudomonadota</taxon>
        <taxon>Gammaproteobacteria</taxon>
        <taxon>Alteromonadales</taxon>
        <taxon>Pseudoalteromonadaceae</taxon>
        <taxon>Pseudoalteromonas</taxon>
    </lineage>
</organism>
<protein>
    <recommendedName>
        <fullName evidence="3">DUF2867 domain-containing protein</fullName>
    </recommendedName>
</protein>
<proteinExistence type="predicted"/>
<evidence type="ECO:0008006" key="3">
    <source>
        <dbReference type="Google" id="ProtNLM"/>
    </source>
</evidence>
<sequence length="166" mass="18826">MFSQIISLTPERDRLQAKARAHHFRDALQLTLDTPSLTPSQLQYRIFNTLPGWVTQLMRLRNKLVAVFGFSVGKNNMEPASDELDVGDQAGFLSISEKYPEEIISNAEDRHMAFYLSVKKQQNTVIVSTLVNPKTLTGRVYLTAILPFHYVIARSVIHRAKKAGRL</sequence>
<evidence type="ECO:0000313" key="2">
    <source>
        <dbReference type="Proteomes" id="UP000033452"/>
    </source>
</evidence>
<dbReference type="RefSeq" id="WP_046003109.1">
    <property type="nucleotide sequence ID" value="NZ_JXYA01000002.1"/>
</dbReference>
<dbReference type="Proteomes" id="UP000033452">
    <property type="component" value="Unassembled WGS sequence"/>
</dbReference>
<accession>A0A0F4R064</accession>
<comment type="caution">
    <text evidence="1">The sequence shown here is derived from an EMBL/GenBank/DDBJ whole genome shotgun (WGS) entry which is preliminary data.</text>
</comment>
<dbReference type="OrthoDB" id="7058586at2"/>
<dbReference type="AlphaFoldDB" id="A0A0F4R064"/>
<dbReference type="EMBL" id="JXYA01000002">
    <property type="protein sequence ID" value="KJZ12959.1"/>
    <property type="molecule type" value="Genomic_DNA"/>
</dbReference>
<dbReference type="InterPro" id="IPR021295">
    <property type="entry name" value="DUF2867"/>
</dbReference>
<evidence type="ECO:0000313" key="1">
    <source>
        <dbReference type="EMBL" id="KJZ12959.1"/>
    </source>
</evidence>
<reference evidence="1 2" key="1">
    <citation type="journal article" date="2015" name="BMC Genomics">
        <title>Genome mining reveals unlocked bioactive potential of marine Gram-negative bacteria.</title>
        <authorList>
            <person name="Machado H."/>
            <person name="Sonnenschein E.C."/>
            <person name="Melchiorsen J."/>
            <person name="Gram L."/>
        </authorList>
    </citation>
    <scope>NUCLEOTIDE SEQUENCE [LARGE SCALE GENOMIC DNA]</scope>
    <source>
        <strain evidence="1 2">S2471</strain>
    </source>
</reference>
<name>A0A0F4R064_9GAMM</name>